<gene>
    <name evidence="6" type="primary">LOC103494899</name>
</gene>
<dbReference type="PRINTS" id="PR00837">
    <property type="entry name" value="V5TPXLIKE"/>
</dbReference>
<accession>A0A1S4DZS2</accession>
<dbReference type="PROSITE" id="PS01009">
    <property type="entry name" value="CRISP_1"/>
    <property type="match status" value="1"/>
</dbReference>
<dbReference type="SMART" id="SM00198">
    <property type="entry name" value="SCP"/>
    <property type="match status" value="1"/>
</dbReference>
<dbReference type="eggNOG" id="KOG3017">
    <property type="taxonomic scope" value="Eukaryota"/>
</dbReference>
<dbReference type="PROSITE" id="PS01010">
    <property type="entry name" value="CRISP_2"/>
    <property type="match status" value="1"/>
</dbReference>
<dbReference type="SUPFAM" id="SSF55797">
    <property type="entry name" value="PR-1-like"/>
    <property type="match status" value="1"/>
</dbReference>
<reference evidence="6" key="1">
    <citation type="submission" date="2025-08" db="UniProtKB">
        <authorList>
            <consortium name="RefSeq"/>
        </authorList>
    </citation>
    <scope>IDENTIFICATION</scope>
    <source>
        <tissue evidence="6">Stem</tissue>
    </source>
</reference>
<comment type="function">
    <text evidence="1">Probably involved in the defense reaction of plants against pathogens.</text>
</comment>
<dbReference type="CDD" id="cd05381">
    <property type="entry name" value="CAP_PR-1"/>
    <property type="match status" value="1"/>
</dbReference>
<protein>
    <submittedName>
        <fullName evidence="6">Basic form of pathogenesis-related protein 1-like</fullName>
    </submittedName>
</protein>
<proteinExistence type="predicted"/>
<dbReference type="GO" id="GO:0005576">
    <property type="term" value="C:extracellular region"/>
    <property type="evidence" value="ECO:0007669"/>
    <property type="project" value="InterPro"/>
</dbReference>
<dbReference type="RefSeq" id="XP_016901492.2">
    <property type="nucleotide sequence ID" value="XM_017046003.2"/>
</dbReference>
<dbReference type="Proteomes" id="UP001652600">
    <property type="component" value="Chromosome 7"/>
</dbReference>
<name>A0A1S4DZS2_CUCME</name>
<dbReference type="InterPro" id="IPR014044">
    <property type="entry name" value="CAP_dom"/>
</dbReference>
<evidence type="ECO:0000256" key="2">
    <source>
        <dbReference type="ARBA" id="ARBA00023265"/>
    </source>
</evidence>
<keyword evidence="2" id="KW-0611">Plant defense</keyword>
<dbReference type="InParanoid" id="A0A1S4DZS2"/>
<dbReference type="InterPro" id="IPR001283">
    <property type="entry name" value="CRISP-related"/>
</dbReference>
<dbReference type="Gene3D" id="3.40.33.10">
    <property type="entry name" value="CAP"/>
    <property type="match status" value="1"/>
</dbReference>
<keyword evidence="2" id="KW-0568">Pathogenesis-related protein</keyword>
<evidence type="ECO:0000313" key="6">
    <source>
        <dbReference type="RefSeq" id="XP_016901492.2"/>
    </source>
</evidence>
<dbReference type="PRINTS" id="PR00838">
    <property type="entry name" value="V5ALLERGEN"/>
</dbReference>
<dbReference type="PANTHER" id="PTHR10334">
    <property type="entry name" value="CYSTEINE-RICH SECRETORY PROTEIN-RELATED"/>
    <property type="match status" value="1"/>
</dbReference>
<dbReference type="InterPro" id="IPR002413">
    <property type="entry name" value="V5_allergen-like"/>
</dbReference>
<dbReference type="AlphaFoldDB" id="A0A1S4DZS2"/>
<feature type="chain" id="PRO_5044565919" evidence="3">
    <location>
        <begin position="27"/>
        <end position="167"/>
    </location>
</feature>
<keyword evidence="5" id="KW-1185">Reference proteome</keyword>
<feature type="signal peptide" evidence="3">
    <location>
        <begin position="1"/>
        <end position="26"/>
    </location>
</feature>
<organism evidence="5 6">
    <name type="scientific">Cucumis melo</name>
    <name type="common">Muskmelon</name>
    <dbReference type="NCBI Taxonomy" id="3656"/>
    <lineage>
        <taxon>Eukaryota</taxon>
        <taxon>Viridiplantae</taxon>
        <taxon>Streptophyta</taxon>
        <taxon>Embryophyta</taxon>
        <taxon>Tracheophyta</taxon>
        <taxon>Spermatophyta</taxon>
        <taxon>Magnoliopsida</taxon>
        <taxon>eudicotyledons</taxon>
        <taxon>Gunneridae</taxon>
        <taxon>Pentapetalae</taxon>
        <taxon>rosids</taxon>
        <taxon>fabids</taxon>
        <taxon>Cucurbitales</taxon>
        <taxon>Cucurbitaceae</taxon>
        <taxon>Benincaseae</taxon>
        <taxon>Cucumis</taxon>
    </lineage>
</organism>
<dbReference type="InterPro" id="IPR018244">
    <property type="entry name" value="Allrgn_V5/Tpx1_CS"/>
</dbReference>
<evidence type="ECO:0000256" key="1">
    <source>
        <dbReference type="ARBA" id="ARBA00003143"/>
    </source>
</evidence>
<keyword evidence="3" id="KW-0732">Signal</keyword>
<dbReference type="KEGG" id="cmo:103494899"/>
<feature type="domain" description="SCP" evidence="4">
    <location>
        <begin position="28"/>
        <end position="159"/>
    </location>
</feature>
<evidence type="ECO:0000313" key="5">
    <source>
        <dbReference type="Proteomes" id="UP001652600"/>
    </source>
</evidence>
<evidence type="ECO:0000256" key="3">
    <source>
        <dbReference type="SAM" id="SignalP"/>
    </source>
</evidence>
<dbReference type="GeneID" id="103494899"/>
<dbReference type="Gramene" id="MELO3C018034.2.1">
    <property type="protein sequence ID" value="MELO3C018034.2.1"/>
    <property type="gene ID" value="MELO3C018034.2"/>
</dbReference>
<dbReference type="GO" id="GO:0098542">
    <property type="term" value="P:defense response to other organism"/>
    <property type="evidence" value="ECO:0007669"/>
    <property type="project" value="UniProtKB-ARBA"/>
</dbReference>
<dbReference type="InterPro" id="IPR035940">
    <property type="entry name" value="CAP_sf"/>
</dbReference>
<dbReference type="Pfam" id="PF00188">
    <property type="entry name" value="CAP"/>
    <property type="match status" value="1"/>
</dbReference>
<sequence length="167" mass="18544">MRTQSQNPLMAIFFASFMFLFFLTHAQNSPQDYIALHNKARAAVGVGPMTWNSTVAAYAEAYANQRIKDCALVHSKGPYGENIAVGYYPEFTGADGVKLWVAEKRLYDYASNSCKGGDCGHYTQLVWRTSVRLGCARVACKGKSQFVVCNYDPPGNYIGLRPYNSPM</sequence>
<evidence type="ECO:0000259" key="4">
    <source>
        <dbReference type="SMART" id="SM00198"/>
    </source>
</evidence>